<keyword evidence="5" id="KW-1185">Reference proteome</keyword>
<dbReference type="GO" id="GO:0016994">
    <property type="term" value="F:precorrin-6A reductase activity"/>
    <property type="evidence" value="ECO:0007669"/>
    <property type="project" value="UniProtKB-EC"/>
</dbReference>
<keyword evidence="2" id="KW-0169">Cobalamin biosynthesis</keyword>
<dbReference type="OrthoDB" id="9780707at2"/>
<dbReference type="UniPathway" id="UPA00148"/>
<dbReference type="NCBIfam" id="NF005970">
    <property type="entry name" value="PRK08057.1-4"/>
    <property type="match status" value="1"/>
</dbReference>
<dbReference type="Proteomes" id="UP000255328">
    <property type="component" value="Unassembled WGS sequence"/>
</dbReference>
<dbReference type="PANTHER" id="PTHR36925">
    <property type="entry name" value="COBALT-PRECORRIN-6A REDUCTASE"/>
    <property type="match status" value="1"/>
</dbReference>
<dbReference type="NCBIfam" id="TIGR00715">
    <property type="entry name" value="precor6x_red"/>
    <property type="match status" value="1"/>
</dbReference>
<evidence type="ECO:0000313" key="4">
    <source>
        <dbReference type="EMBL" id="STO31351.1"/>
    </source>
</evidence>
<dbReference type="AlphaFoldDB" id="A0A377GXR0"/>
<keyword evidence="3 4" id="KW-0560">Oxidoreductase</keyword>
<evidence type="ECO:0000256" key="2">
    <source>
        <dbReference type="ARBA" id="ARBA00022573"/>
    </source>
</evidence>
<proteinExistence type="predicted"/>
<protein>
    <submittedName>
        <fullName evidence="4">Precorrin-6A reductase</fullName>
        <ecNumber evidence="4">1.3.1.54</ecNumber>
    </submittedName>
</protein>
<name>A0A377GXR0_9FUSO</name>
<evidence type="ECO:0000313" key="5">
    <source>
        <dbReference type="Proteomes" id="UP000255328"/>
    </source>
</evidence>
<comment type="pathway">
    <text evidence="1">Cofactor biosynthesis; adenosylcobalamin biosynthesis.</text>
</comment>
<sequence>MIWVIGGTKDSRDFLEKIVKSTTDIIVTTATEYGGKLLENLPVKTLCKKLTYSMMLDFVKENSIDKIVDLSHPYAIEVSQNAIEVSKELQIEYFRFEREEISFLPQKYTEFDNIESLVEYLEGVEGNILVTLGSNNIPHFSKLKNLGNFYFRILPKWDMVKKCEDIGILPKNIIAMQGPFSKNINKAMIEQYDIKYLVTKQAGDTGGEREKIEAADELEIEVIFLIRPHINYPNCYNSIEKLVKKILNDHRK</sequence>
<dbReference type="EC" id="1.3.1.54" evidence="4"/>
<dbReference type="GO" id="GO:0009236">
    <property type="term" value="P:cobalamin biosynthetic process"/>
    <property type="evidence" value="ECO:0007669"/>
    <property type="project" value="UniProtKB-UniPathway"/>
</dbReference>
<gene>
    <name evidence="4" type="primary">cobK</name>
    <name evidence="4" type="ORF">NCTC10723_00799</name>
</gene>
<dbReference type="EMBL" id="UGGU01000003">
    <property type="protein sequence ID" value="STO31351.1"/>
    <property type="molecule type" value="Genomic_DNA"/>
</dbReference>
<dbReference type="RefSeq" id="WP_115269587.1">
    <property type="nucleotide sequence ID" value="NZ_CASFEE010000042.1"/>
</dbReference>
<dbReference type="PROSITE" id="PS51014">
    <property type="entry name" value="COBK_CBIJ"/>
    <property type="match status" value="1"/>
</dbReference>
<accession>A0A377GXR0</accession>
<organism evidence="4 5">
    <name type="scientific">Fusobacterium necrogenes</name>
    <dbReference type="NCBI Taxonomy" id="858"/>
    <lineage>
        <taxon>Bacteria</taxon>
        <taxon>Fusobacteriati</taxon>
        <taxon>Fusobacteriota</taxon>
        <taxon>Fusobacteriia</taxon>
        <taxon>Fusobacteriales</taxon>
        <taxon>Fusobacteriaceae</taxon>
        <taxon>Fusobacterium</taxon>
    </lineage>
</organism>
<dbReference type="PANTHER" id="PTHR36925:SF1">
    <property type="entry name" value="COBALT-PRECORRIN-6A REDUCTASE"/>
    <property type="match status" value="1"/>
</dbReference>
<dbReference type="Pfam" id="PF02571">
    <property type="entry name" value="CbiJ"/>
    <property type="match status" value="1"/>
</dbReference>
<reference evidence="4 5" key="1">
    <citation type="submission" date="2018-06" db="EMBL/GenBank/DDBJ databases">
        <authorList>
            <consortium name="Pathogen Informatics"/>
            <person name="Doyle S."/>
        </authorList>
    </citation>
    <scope>NUCLEOTIDE SEQUENCE [LARGE SCALE GENOMIC DNA]</scope>
    <source>
        <strain evidence="4 5">NCTC10723</strain>
    </source>
</reference>
<dbReference type="InterPro" id="IPR003723">
    <property type="entry name" value="Precorrin-6x_reduct"/>
</dbReference>
<evidence type="ECO:0000256" key="1">
    <source>
        <dbReference type="ARBA" id="ARBA00004953"/>
    </source>
</evidence>
<evidence type="ECO:0000256" key="3">
    <source>
        <dbReference type="ARBA" id="ARBA00023002"/>
    </source>
</evidence>